<sequence>MDDKELNLTEHLDELRKRLIISAIVFILFFILGMVYVKEIYVFFMGNLDFKLMVLGPSDIIWIYFHIATVIAVTGTIPIAAWQIWLFVKPALKPGERKVTLAYIPALFFLFIGGLAFGYFFIFPNVMSFLIKLGNDMFTTSFTADKYFSFLINMTLPFGVAFELPLVSMFLTTLGIVNPYKLVKLRKYAYFILVIIASMISPPEFISHISVAIPLILIYEISVLLSKMVFKRMQKSLSVQDFNKEMELINN</sequence>
<dbReference type="InterPro" id="IPR002033">
    <property type="entry name" value="TatC"/>
</dbReference>
<keyword evidence="7" id="KW-1185">Reference proteome</keyword>
<feature type="transmembrane region" description="Helical" evidence="5">
    <location>
        <begin position="147"/>
        <end position="176"/>
    </location>
</feature>
<keyword evidence="3 5" id="KW-1133">Transmembrane helix</keyword>
<reference evidence="6" key="1">
    <citation type="submission" date="2021-05" db="EMBL/GenBank/DDBJ databases">
        <title>Novel Bacillus species.</title>
        <authorList>
            <person name="Liu G."/>
        </authorList>
    </citation>
    <scope>NUCLEOTIDE SEQUENCE</scope>
    <source>
        <strain evidence="6">FJAT-49825</strain>
    </source>
</reference>
<dbReference type="PANTHER" id="PTHR30371:SF4">
    <property type="entry name" value="SEC-INDEPENDENT PROTEIN TRANSLOCASE PROTEIN TATCD"/>
    <property type="match status" value="1"/>
</dbReference>
<evidence type="ECO:0000313" key="6">
    <source>
        <dbReference type="EMBL" id="MBS4214562.1"/>
    </source>
</evidence>
<dbReference type="PRINTS" id="PR01840">
    <property type="entry name" value="TATCFAMILY"/>
</dbReference>
<dbReference type="NCBIfam" id="TIGR00945">
    <property type="entry name" value="tatC"/>
    <property type="match status" value="1"/>
</dbReference>
<keyword evidence="5" id="KW-0653">Protein transport</keyword>
<comment type="subunit">
    <text evidence="5">Forms a complex with TatA.</text>
</comment>
<dbReference type="Pfam" id="PF00902">
    <property type="entry name" value="TatC"/>
    <property type="match status" value="1"/>
</dbReference>
<dbReference type="HAMAP" id="MF_00902">
    <property type="entry name" value="TatC"/>
    <property type="match status" value="1"/>
</dbReference>
<feature type="transmembrane region" description="Helical" evidence="5">
    <location>
        <begin position="100"/>
        <end position="127"/>
    </location>
</feature>
<dbReference type="RefSeq" id="WP_213119094.1">
    <property type="nucleotide sequence ID" value="NZ_JAGYPF010000004.1"/>
</dbReference>
<keyword evidence="5" id="KW-1003">Cell membrane</keyword>
<dbReference type="EMBL" id="JAGYPF010000004">
    <property type="protein sequence ID" value="MBS4214562.1"/>
    <property type="molecule type" value="Genomic_DNA"/>
</dbReference>
<name>A0A942U8L9_9BACI</name>
<evidence type="ECO:0000313" key="7">
    <source>
        <dbReference type="Proteomes" id="UP000679749"/>
    </source>
</evidence>
<accession>A0A942U8L9</accession>
<feature type="transmembrane region" description="Helical" evidence="5">
    <location>
        <begin position="188"/>
        <end position="206"/>
    </location>
</feature>
<dbReference type="GO" id="GO:0009977">
    <property type="term" value="F:proton motive force dependent protein transmembrane transporter activity"/>
    <property type="evidence" value="ECO:0007669"/>
    <property type="project" value="TreeGrafter"/>
</dbReference>
<evidence type="ECO:0000256" key="5">
    <source>
        <dbReference type="HAMAP-Rule" id="MF_00902"/>
    </source>
</evidence>
<comment type="similarity">
    <text evidence="5">Belongs to the TatC family.</text>
</comment>
<proteinExistence type="inferred from homology"/>
<dbReference type="PANTHER" id="PTHR30371">
    <property type="entry name" value="SEC-INDEPENDENT PROTEIN TRANSLOCASE PROTEIN TATC"/>
    <property type="match status" value="1"/>
</dbReference>
<comment type="caution">
    <text evidence="6">The sequence shown here is derived from an EMBL/GenBank/DDBJ whole genome shotgun (WGS) entry which is preliminary data.</text>
</comment>
<evidence type="ECO:0000256" key="4">
    <source>
        <dbReference type="ARBA" id="ARBA00023136"/>
    </source>
</evidence>
<evidence type="ECO:0000256" key="2">
    <source>
        <dbReference type="ARBA" id="ARBA00022692"/>
    </source>
</evidence>
<comment type="function">
    <text evidence="5">Part of the twin-arginine translocation (Tat) system that transports large folded proteins containing a characteristic twin-arginine motif in their signal peptide across membranes.</text>
</comment>
<gene>
    <name evidence="5 6" type="primary">tatC</name>
    <name evidence="6" type="ORF">KHA99_19115</name>
</gene>
<dbReference type="GO" id="GO:0043953">
    <property type="term" value="P:protein transport by the Tat complex"/>
    <property type="evidence" value="ECO:0007669"/>
    <property type="project" value="UniProtKB-UniRule"/>
</dbReference>
<feature type="transmembrane region" description="Helical" evidence="5">
    <location>
        <begin position="20"/>
        <end position="41"/>
    </location>
</feature>
<keyword evidence="4 5" id="KW-0472">Membrane</keyword>
<evidence type="ECO:0000256" key="1">
    <source>
        <dbReference type="ARBA" id="ARBA00004141"/>
    </source>
</evidence>
<organism evidence="6 7">
    <name type="scientific">Neobacillus rhizophilus</name>
    <dbReference type="NCBI Taxonomy" id="2833579"/>
    <lineage>
        <taxon>Bacteria</taxon>
        <taxon>Bacillati</taxon>
        <taxon>Bacillota</taxon>
        <taxon>Bacilli</taxon>
        <taxon>Bacillales</taxon>
        <taxon>Bacillaceae</taxon>
        <taxon>Neobacillus</taxon>
    </lineage>
</organism>
<dbReference type="GO" id="GO:0033281">
    <property type="term" value="C:TAT protein transport complex"/>
    <property type="evidence" value="ECO:0007669"/>
    <property type="project" value="UniProtKB-UniRule"/>
</dbReference>
<feature type="transmembrane region" description="Helical" evidence="5">
    <location>
        <begin position="212"/>
        <end position="230"/>
    </location>
</feature>
<feature type="transmembrane region" description="Helical" evidence="5">
    <location>
        <begin position="61"/>
        <end position="88"/>
    </location>
</feature>
<dbReference type="AlphaFoldDB" id="A0A942U8L9"/>
<comment type="subcellular location">
    <subcellularLocation>
        <location evidence="5">Cell membrane</location>
        <topology evidence="5">Multi-pass membrane protein</topology>
    </subcellularLocation>
    <subcellularLocation>
        <location evidence="1">Membrane</location>
        <topology evidence="1">Multi-pass membrane protein</topology>
    </subcellularLocation>
</comment>
<keyword evidence="2 5" id="KW-0812">Transmembrane</keyword>
<keyword evidence="5" id="KW-0813">Transport</keyword>
<protein>
    <recommendedName>
        <fullName evidence="5">Sec-independent protein translocase protein TatC</fullName>
    </recommendedName>
</protein>
<dbReference type="GO" id="GO:0065002">
    <property type="term" value="P:intracellular protein transmembrane transport"/>
    <property type="evidence" value="ECO:0007669"/>
    <property type="project" value="TreeGrafter"/>
</dbReference>
<keyword evidence="5" id="KW-0811">Translocation</keyword>
<evidence type="ECO:0000256" key="3">
    <source>
        <dbReference type="ARBA" id="ARBA00022989"/>
    </source>
</evidence>
<dbReference type="Proteomes" id="UP000679749">
    <property type="component" value="Unassembled WGS sequence"/>
</dbReference>